<dbReference type="Proteomes" id="UP000886724">
    <property type="component" value="Unassembled WGS sequence"/>
</dbReference>
<dbReference type="GO" id="GO:0005829">
    <property type="term" value="C:cytosol"/>
    <property type="evidence" value="ECO:0007669"/>
    <property type="project" value="TreeGrafter"/>
</dbReference>
<organism evidence="3 4">
    <name type="scientific">Candidatus Erysipelatoclostridium merdavium</name>
    <dbReference type="NCBI Taxonomy" id="2838566"/>
    <lineage>
        <taxon>Bacteria</taxon>
        <taxon>Bacillati</taxon>
        <taxon>Bacillota</taxon>
        <taxon>Erysipelotrichia</taxon>
        <taxon>Erysipelotrichales</taxon>
        <taxon>Erysipelotrichales incertae sedis</taxon>
    </lineage>
</organism>
<keyword evidence="1" id="KW-0238">DNA-binding</keyword>
<dbReference type="Pfam" id="PF01381">
    <property type="entry name" value="HTH_3"/>
    <property type="match status" value="1"/>
</dbReference>
<dbReference type="InterPro" id="IPR010982">
    <property type="entry name" value="Lambda_DNA-bd_dom_sf"/>
</dbReference>
<comment type="caution">
    <text evidence="3">The sequence shown here is derived from an EMBL/GenBank/DDBJ whole genome shotgun (WGS) entry which is preliminary data.</text>
</comment>
<dbReference type="SUPFAM" id="SSF47413">
    <property type="entry name" value="lambda repressor-like DNA-binding domains"/>
    <property type="match status" value="1"/>
</dbReference>
<dbReference type="GO" id="GO:0003700">
    <property type="term" value="F:DNA-binding transcription factor activity"/>
    <property type="evidence" value="ECO:0007669"/>
    <property type="project" value="TreeGrafter"/>
</dbReference>
<dbReference type="EMBL" id="DXET01000165">
    <property type="protein sequence ID" value="HIX81832.1"/>
    <property type="molecule type" value="Genomic_DNA"/>
</dbReference>
<accession>A0A9D1XMM1</accession>
<protein>
    <submittedName>
        <fullName evidence="3">Helix-turn-helix domain-containing protein</fullName>
    </submittedName>
</protein>
<dbReference type="InterPro" id="IPR001387">
    <property type="entry name" value="Cro/C1-type_HTH"/>
</dbReference>
<dbReference type="SMART" id="SM00530">
    <property type="entry name" value="HTH_XRE"/>
    <property type="match status" value="1"/>
</dbReference>
<proteinExistence type="predicted"/>
<evidence type="ECO:0000313" key="4">
    <source>
        <dbReference type="Proteomes" id="UP000886724"/>
    </source>
</evidence>
<dbReference type="CDD" id="cd00093">
    <property type="entry name" value="HTH_XRE"/>
    <property type="match status" value="1"/>
</dbReference>
<dbReference type="PANTHER" id="PTHR46797:SF1">
    <property type="entry name" value="METHYLPHOSPHONATE SYNTHASE"/>
    <property type="match status" value="1"/>
</dbReference>
<dbReference type="GO" id="GO:0003677">
    <property type="term" value="F:DNA binding"/>
    <property type="evidence" value="ECO:0007669"/>
    <property type="project" value="UniProtKB-KW"/>
</dbReference>
<sequence>METIDMTLIGKYLRSIRLKKGLSQAKLEKISGVSASTISNIETGNQGAAYNISLQNIIKIAHALDTSFIQLLSKSGFLLAIGEESFKSDKSEIYITNHELINIFNRLGPSQQQHIVELINEQIKLSDQENQKKLLQK</sequence>
<evidence type="ECO:0000259" key="2">
    <source>
        <dbReference type="PROSITE" id="PS50943"/>
    </source>
</evidence>
<dbReference type="AlphaFoldDB" id="A0A9D1XMM1"/>
<reference evidence="3" key="1">
    <citation type="journal article" date="2021" name="PeerJ">
        <title>Extensive microbial diversity within the chicken gut microbiome revealed by metagenomics and culture.</title>
        <authorList>
            <person name="Gilroy R."/>
            <person name="Ravi A."/>
            <person name="Getino M."/>
            <person name="Pursley I."/>
            <person name="Horton D.L."/>
            <person name="Alikhan N.F."/>
            <person name="Baker D."/>
            <person name="Gharbi K."/>
            <person name="Hall N."/>
            <person name="Watson M."/>
            <person name="Adriaenssens E.M."/>
            <person name="Foster-Nyarko E."/>
            <person name="Jarju S."/>
            <person name="Secka A."/>
            <person name="Antonio M."/>
            <person name="Oren A."/>
            <person name="Chaudhuri R.R."/>
            <person name="La Ragione R."/>
            <person name="Hildebrand F."/>
            <person name="Pallen M.J."/>
        </authorList>
    </citation>
    <scope>NUCLEOTIDE SEQUENCE</scope>
    <source>
        <strain evidence="3">ChiGjej1B1-14440</strain>
    </source>
</reference>
<evidence type="ECO:0000313" key="3">
    <source>
        <dbReference type="EMBL" id="HIX81832.1"/>
    </source>
</evidence>
<reference evidence="3" key="2">
    <citation type="submission" date="2021-04" db="EMBL/GenBank/DDBJ databases">
        <authorList>
            <person name="Gilroy R."/>
        </authorList>
    </citation>
    <scope>NUCLEOTIDE SEQUENCE</scope>
    <source>
        <strain evidence="3">ChiGjej1B1-14440</strain>
    </source>
</reference>
<evidence type="ECO:0000256" key="1">
    <source>
        <dbReference type="ARBA" id="ARBA00023125"/>
    </source>
</evidence>
<name>A0A9D1XMM1_9FIRM</name>
<dbReference type="InterPro" id="IPR050807">
    <property type="entry name" value="TransReg_Diox_bact_type"/>
</dbReference>
<dbReference type="PROSITE" id="PS50943">
    <property type="entry name" value="HTH_CROC1"/>
    <property type="match status" value="1"/>
</dbReference>
<feature type="domain" description="HTH cro/C1-type" evidence="2">
    <location>
        <begin position="13"/>
        <end position="71"/>
    </location>
</feature>
<dbReference type="PANTHER" id="PTHR46797">
    <property type="entry name" value="HTH-TYPE TRANSCRIPTIONAL REGULATOR"/>
    <property type="match status" value="1"/>
</dbReference>
<gene>
    <name evidence="3" type="ORF">H9980_07690</name>
</gene>
<dbReference type="Gene3D" id="1.10.260.40">
    <property type="entry name" value="lambda repressor-like DNA-binding domains"/>
    <property type="match status" value="1"/>
</dbReference>